<dbReference type="EMBL" id="BBWU01000033">
    <property type="protein sequence ID" value="GAO39524.1"/>
    <property type="molecule type" value="Genomic_DNA"/>
</dbReference>
<proteinExistence type="predicted"/>
<comment type="caution">
    <text evidence="2">The sequence shown here is derived from an EMBL/GenBank/DDBJ whole genome shotgun (WGS) entry which is preliminary data.</text>
</comment>
<dbReference type="Proteomes" id="UP000033202">
    <property type="component" value="Unassembled WGS sequence"/>
</dbReference>
<evidence type="ECO:0000313" key="2">
    <source>
        <dbReference type="EMBL" id="GAO39524.1"/>
    </source>
</evidence>
<feature type="region of interest" description="Disordered" evidence="1">
    <location>
        <begin position="87"/>
        <end position="108"/>
    </location>
</feature>
<keyword evidence="3" id="KW-1185">Reference proteome</keyword>
<dbReference type="Pfam" id="PF11994">
    <property type="entry name" value="DUF3489"/>
    <property type="match status" value="1"/>
</dbReference>
<sequence length="170" mass="17672">MTKLTDIQAILLSSAAARASGHLLPLPESLAGKDEPAHKAIRELIKRGLAAEVETTGAATILREGGGLHVGAVITDAGKHAIGAVEPDGSAPNSAMSAAEPTKARSDTKQAKVLELLRREQGASIEELMQATGWLPHTTRAALTGIRKRGVTLDKNKVDGVTRYTAAAAQ</sequence>
<protein>
    <recommendedName>
        <fullName evidence="4">DUF3489 domain-containing protein</fullName>
    </recommendedName>
</protein>
<organism evidence="2 3">
    <name type="scientific">Sphingomonas changbaiensis NBRC 104936</name>
    <dbReference type="NCBI Taxonomy" id="1219043"/>
    <lineage>
        <taxon>Bacteria</taxon>
        <taxon>Pseudomonadati</taxon>
        <taxon>Pseudomonadota</taxon>
        <taxon>Alphaproteobacteria</taxon>
        <taxon>Sphingomonadales</taxon>
        <taxon>Sphingomonadaceae</taxon>
        <taxon>Sphingomonas</taxon>
    </lineage>
</organism>
<evidence type="ECO:0008006" key="4">
    <source>
        <dbReference type="Google" id="ProtNLM"/>
    </source>
</evidence>
<dbReference type="RefSeq" id="WP_046348352.1">
    <property type="nucleotide sequence ID" value="NZ_BBWU01000033.1"/>
</dbReference>
<reference evidence="2 3" key="1">
    <citation type="submission" date="2015-04" db="EMBL/GenBank/DDBJ databases">
        <title>Whole genome shotgun sequence of Sphingomonas changbaiensis NBRC 104936.</title>
        <authorList>
            <person name="Katano-Makiyama Y."/>
            <person name="Hosoyama A."/>
            <person name="Hashimoto M."/>
            <person name="Noguchi M."/>
            <person name="Tsuchikane K."/>
            <person name="Ohji S."/>
            <person name="Yamazoe A."/>
            <person name="Ichikawa N."/>
            <person name="Kimura A."/>
            <person name="Fujita N."/>
        </authorList>
    </citation>
    <scope>NUCLEOTIDE SEQUENCE [LARGE SCALE GENOMIC DNA]</scope>
    <source>
        <strain evidence="2 3">NBRC 104936</strain>
    </source>
</reference>
<evidence type="ECO:0000313" key="3">
    <source>
        <dbReference type="Proteomes" id="UP000033202"/>
    </source>
</evidence>
<dbReference type="AlphaFoldDB" id="A0A0E9MPQ1"/>
<dbReference type="InterPro" id="IPR021880">
    <property type="entry name" value="DUF3489"/>
</dbReference>
<dbReference type="STRING" id="1219043.SCH01S_33_00110"/>
<dbReference type="OrthoDB" id="7206991at2"/>
<evidence type="ECO:0000256" key="1">
    <source>
        <dbReference type="SAM" id="MobiDB-lite"/>
    </source>
</evidence>
<name>A0A0E9MPQ1_9SPHN</name>
<gene>
    <name evidence="2" type="ORF">SCH01S_33_00110</name>
</gene>
<accession>A0A0E9MPQ1</accession>